<dbReference type="PANTHER" id="PTHR42721">
    <property type="entry name" value="SUGAR HYDROLASE-RELATED"/>
    <property type="match status" value="1"/>
</dbReference>
<keyword evidence="3 5" id="KW-0378">Hydrolase</keyword>
<dbReference type="Gene3D" id="3.20.20.300">
    <property type="entry name" value="Glycoside hydrolase, family 3, N-terminal domain"/>
    <property type="match status" value="1"/>
</dbReference>
<dbReference type="InterPro" id="IPR037524">
    <property type="entry name" value="PA14/GLEYA"/>
</dbReference>
<dbReference type="Gene3D" id="2.60.40.10">
    <property type="entry name" value="Immunoglobulins"/>
    <property type="match status" value="1"/>
</dbReference>
<dbReference type="InterPro" id="IPR001764">
    <property type="entry name" value="Glyco_hydro_3_N"/>
</dbReference>
<keyword evidence="5" id="KW-0326">Glycosidase</keyword>
<proteinExistence type="inferred from homology"/>
<dbReference type="GO" id="GO:0009044">
    <property type="term" value="F:xylan 1,4-beta-xylosidase activity"/>
    <property type="evidence" value="ECO:0007669"/>
    <property type="project" value="UniProtKB-EC"/>
</dbReference>
<feature type="domain" description="PA14" evidence="4">
    <location>
        <begin position="473"/>
        <end position="622"/>
    </location>
</feature>
<protein>
    <submittedName>
        <fullName evidence="5">Xylan 1 4-beta-xylosidase</fullName>
        <ecNumber evidence="5">3.2.1.37</ecNumber>
    </submittedName>
</protein>
<comment type="similarity">
    <text evidence="1">Belongs to the glycosyl hydrolase 3 family.</text>
</comment>
<dbReference type="PANTHER" id="PTHR42721:SF3">
    <property type="entry name" value="BETA-D-XYLOSIDASE 5-RELATED"/>
    <property type="match status" value="1"/>
</dbReference>
<dbReference type="GO" id="GO:0046556">
    <property type="term" value="F:alpha-L-arabinofuranosidase activity"/>
    <property type="evidence" value="ECO:0007669"/>
    <property type="project" value="TreeGrafter"/>
</dbReference>
<dbReference type="InterPro" id="IPR044993">
    <property type="entry name" value="BXL"/>
</dbReference>
<dbReference type="InterPro" id="IPR011658">
    <property type="entry name" value="PA14_dom"/>
</dbReference>
<dbReference type="SUPFAM" id="SSF51445">
    <property type="entry name" value="(Trans)glycosidases"/>
    <property type="match status" value="1"/>
</dbReference>
<reference evidence="5" key="1">
    <citation type="submission" date="2019-03" db="EMBL/GenBank/DDBJ databases">
        <title>Single cell metagenomics reveals metabolic interactions within the superorganism composed of flagellate Streblomastix strix and complex community of Bacteroidetes bacteria on its surface.</title>
        <authorList>
            <person name="Treitli S.C."/>
            <person name="Kolisko M."/>
            <person name="Husnik F."/>
            <person name="Keeling P."/>
            <person name="Hampl V."/>
        </authorList>
    </citation>
    <scope>NUCLEOTIDE SEQUENCE</scope>
    <source>
        <strain evidence="5">STM</strain>
    </source>
</reference>
<dbReference type="Pfam" id="PF14310">
    <property type="entry name" value="Fn3-like"/>
    <property type="match status" value="1"/>
</dbReference>
<evidence type="ECO:0000256" key="2">
    <source>
        <dbReference type="ARBA" id="ARBA00022729"/>
    </source>
</evidence>
<accession>A0A5J4SC10</accession>
<dbReference type="Pfam" id="PF01915">
    <property type="entry name" value="Glyco_hydro_3_C"/>
    <property type="match status" value="1"/>
</dbReference>
<dbReference type="EMBL" id="SNRY01000260">
    <property type="protein sequence ID" value="KAA6343626.1"/>
    <property type="molecule type" value="Genomic_DNA"/>
</dbReference>
<dbReference type="SUPFAM" id="SSF56988">
    <property type="entry name" value="Anthrax protective antigen"/>
    <property type="match status" value="1"/>
</dbReference>
<dbReference type="InterPro" id="IPR036881">
    <property type="entry name" value="Glyco_hydro_3_C_sf"/>
</dbReference>
<dbReference type="Pfam" id="PF07691">
    <property type="entry name" value="PA14"/>
    <property type="match status" value="1"/>
</dbReference>
<dbReference type="InterPro" id="IPR017853">
    <property type="entry name" value="GH"/>
</dbReference>
<keyword evidence="2" id="KW-0732">Signal</keyword>
<dbReference type="AlphaFoldDB" id="A0A5J4SC10"/>
<dbReference type="SMART" id="SM01217">
    <property type="entry name" value="Fn3_like"/>
    <property type="match status" value="1"/>
</dbReference>
<dbReference type="InterPro" id="IPR026891">
    <property type="entry name" value="Fn3-like"/>
</dbReference>
<dbReference type="GO" id="GO:0045493">
    <property type="term" value="P:xylan catabolic process"/>
    <property type="evidence" value="ECO:0007669"/>
    <property type="project" value="InterPro"/>
</dbReference>
<dbReference type="PRINTS" id="PR00133">
    <property type="entry name" value="GLHYDRLASE3"/>
</dbReference>
<dbReference type="SMART" id="SM00758">
    <property type="entry name" value="PA14"/>
    <property type="match status" value="1"/>
</dbReference>
<gene>
    <name evidence="5" type="ORF">EZS27_008693</name>
</gene>
<evidence type="ECO:0000256" key="3">
    <source>
        <dbReference type="ARBA" id="ARBA00022801"/>
    </source>
</evidence>
<dbReference type="Gene3D" id="3.40.50.1700">
    <property type="entry name" value="Glycoside hydrolase family 3 C-terminal domain"/>
    <property type="match status" value="2"/>
</dbReference>
<dbReference type="SUPFAM" id="SSF52279">
    <property type="entry name" value="Beta-D-glucan exohydrolase, C-terminal domain"/>
    <property type="match status" value="1"/>
</dbReference>
<dbReference type="GO" id="GO:0031222">
    <property type="term" value="P:arabinan catabolic process"/>
    <property type="evidence" value="ECO:0007669"/>
    <property type="project" value="TreeGrafter"/>
</dbReference>
<name>A0A5J4SC10_9ZZZZ</name>
<dbReference type="FunFam" id="2.60.40.10:FF:000495">
    <property type="entry name" value="Periplasmic beta-glucosidase"/>
    <property type="match status" value="1"/>
</dbReference>
<comment type="caution">
    <text evidence="5">The sequence shown here is derived from an EMBL/GenBank/DDBJ whole genome shotgun (WGS) entry which is preliminary data.</text>
</comment>
<evidence type="ECO:0000313" key="5">
    <source>
        <dbReference type="EMBL" id="KAA6343626.1"/>
    </source>
</evidence>
<dbReference type="PROSITE" id="PS51820">
    <property type="entry name" value="PA14"/>
    <property type="match status" value="1"/>
</dbReference>
<evidence type="ECO:0000259" key="4">
    <source>
        <dbReference type="PROSITE" id="PS51820"/>
    </source>
</evidence>
<dbReference type="Pfam" id="PF00933">
    <property type="entry name" value="Glyco_hydro_3"/>
    <property type="match status" value="1"/>
</dbReference>
<organism evidence="5">
    <name type="scientific">termite gut metagenome</name>
    <dbReference type="NCBI Taxonomy" id="433724"/>
    <lineage>
        <taxon>unclassified sequences</taxon>
        <taxon>metagenomes</taxon>
        <taxon>organismal metagenomes</taxon>
    </lineage>
</organism>
<sequence length="881" mass="98848">MNKKLFLPILICAICCSLSLQAQQKPWIDFNKNGVKDVYENPDADTDKRVYDLLSKMTVEEQISILTATAPAIPRLGVEKYYHGNEALHGIARPGNFTVFPQAIGMASTWNPALIKEVADVVSTEARARWNELEQGKKQTRSHTDLLAFWSPTVNMARDPRWGRTPETYGEDPYLSSQIGVAFVQGLQGEDSKYLKVVSTPKHFAANNEEHNRFNCLVEAPEYTLRNYYLPAFQSLISKGKAQSIMTAYPAINGIPCTANKWLINDVLRKEWGFNGYVVSDCGAVGHLFHSHHYTDSYENAAVLALKAGLDLECGDAMDRNLYSALQKGLVTEQDIANAAYHVLRARFKLGVFDDPTLVPFTKISPDVIGSEKHHQLALETARQSLVLLKNKGILPLNPDKIKSIAVLGINAATSEFGDYSGVPVNAPVSPLDGIVKRVGNKVKIHTLPWIGNLSQHEIIRPEYFFHKEADGNLKAGLQTDYYSDPELKTLFASVIETQINFDPVNQPPNPNVPSVPMSVRWTGVIKPTVSGTYEIGIIKSGLMRLFLNGEKLFDHNANERGVFMKTAELEAGKTYDVVVEYVFKKSFSWSGVMEDQPEMQYSALLWKIPNQQSAGLFAKEKALAKKSDVAIVVLGINKSIEMEGRDRKEITLPEDQQQFIREIYKANPKTILVLIAGSQLAIPWEQEKLPGILNAWYPGEQGGTAIAEVLFGDYNPAGRLPLTYYTSLDELPAFNDYQVTNGRTYMYFDKKPIYPFGFGLSYTTFDYSNIQVEKPEVAIGETIRVQVEVKNTGRYDGDEVAQLYLKEVNPKEVRPIRELRGFQRIHLNKGERQTVQFELNRESLSHWNKDNKYVVNPGEYEIQIGASSADIRQTVKITVL</sequence>
<dbReference type="EC" id="3.2.1.37" evidence="5"/>
<dbReference type="InterPro" id="IPR013783">
    <property type="entry name" value="Ig-like_fold"/>
</dbReference>
<dbReference type="InterPro" id="IPR036962">
    <property type="entry name" value="Glyco_hydro_3_N_sf"/>
</dbReference>
<dbReference type="InterPro" id="IPR002772">
    <property type="entry name" value="Glyco_hydro_3_C"/>
</dbReference>
<evidence type="ECO:0000256" key="1">
    <source>
        <dbReference type="ARBA" id="ARBA00005336"/>
    </source>
</evidence>